<accession>A0A482LYT8</accession>
<geneLocation type="plasmid" evidence="2">
    <name>p707804-3FII</name>
</geneLocation>
<protein>
    <submittedName>
        <fullName evidence="2">Uncharacterized protein</fullName>
    </submittedName>
</protein>
<evidence type="ECO:0000313" key="2">
    <source>
        <dbReference type="EMBL" id="QBQ66475.1"/>
    </source>
</evidence>
<dbReference type="AlphaFoldDB" id="A0A482LYT8"/>
<evidence type="ECO:0000256" key="1">
    <source>
        <dbReference type="SAM" id="MobiDB-lite"/>
    </source>
</evidence>
<name>A0A482LYT8_9ENTR</name>
<feature type="compositionally biased region" description="Basic and acidic residues" evidence="1">
    <location>
        <begin position="1"/>
        <end position="12"/>
    </location>
</feature>
<dbReference type="EMBL" id="MH909329">
    <property type="protein sequence ID" value="QBQ66475.1"/>
    <property type="molecule type" value="Genomic_DNA"/>
</dbReference>
<sequence>MAGRRGNEKSPGDEAGLFLDSNSKRVSDRAECIWQLS</sequence>
<feature type="region of interest" description="Disordered" evidence="1">
    <location>
        <begin position="1"/>
        <end position="21"/>
    </location>
</feature>
<reference evidence="2" key="1">
    <citation type="submission" date="2018-09" db="EMBL/GenBank/DDBJ databases">
        <authorList>
            <person name="Yuan Q."/>
            <person name="Jiang X."/>
            <person name="Jing Y."/>
            <person name="Cheng Q."/>
            <person name="Zhou D."/>
        </authorList>
    </citation>
    <scope>NUCLEOTIDE SEQUENCE</scope>
    <source>
        <strain evidence="2">150707804</strain>
        <plasmid evidence="2">p707804-3FII</plasmid>
    </source>
</reference>
<proteinExistence type="predicted"/>
<organism evidence="2">
    <name type="scientific">Leclercia adecarboxylata</name>
    <dbReference type="NCBI Taxonomy" id="83655"/>
    <lineage>
        <taxon>Bacteria</taxon>
        <taxon>Pseudomonadati</taxon>
        <taxon>Pseudomonadota</taxon>
        <taxon>Gammaproteobacteria</taxon>
        <taxon>Enterobacterales</taxon>
        <taxon>Enterobacteriaceae</taxon>
        <taxon>Leclercia</taxon>
    </lineage>
</organism>
<keyword evidence="2" id="KW-0614">Plasmid</keyword>